<name>A0A9D2NDA7_9FIRM</name>
<keyword evidence="1" id="KW-0560">Oxidoreductase</keyword>
<accession>A0A9D2NDA7</accession>
<keyword evidence="2" id="KW-0520">NAD</keyword>
<protein>
    <submittedName>
        <fullName evidence="4">D-2-hydroxyacid dehydrogenase</fullName>
    </submittedName>
</protein>
<dbReference type="PANTHER" id="PTHR43333">
    <property type="entry name" value="2-HACID_DH_C DOMAIN-CONTAINING PROTEIN"/>
    <property type="match status" value="1"/>
</dbReference>
<proteinExistence type="predicted"/>
<dbReference type="Proteomes" id="UP000823891">
    <property type="component" value="Unassembled WGS sequence"/>
</dbReference>
<organism evidence="4 5">
    <name type="scientific">Candidatus Eisenbergiella merdavium</name>
    <dbReference type="NCBI Taxonomy" id="2838551"/>
    <lineage>
        <taxon>Bacteria</taxon>
        <taxon>Bacillati</taxon>
        <taxon>Bacillota</taxon>
        <taxon>Clostridia</taxon>
        <taxon>Lachnospirales</taxon>
        <taxon>Lachnospiraceae</taxon>
        <taxon>Eisenbergiella</taxon>
    </lineage>
</organism>
<dbReference type="PANTHER" id="PTHR43333:SF1">
    <property type="entry name" value="D-ISOMER SPECIFIC 2-HYDROXYACID DEHYDROGENASE NAD-BINDING DOMAIN-CONTAINING PROTEIN"/>
    <property type="match status" value="1"/>
</dbReference>
<sequence>MKIVVTPPFTEEQKNKIKKAAGPEELVFKRKSEITPELLSDADVILGNLDSPSQIGWAPRLKWLQLNNAGTEGYCEPGLLPEGAVLTNATGAYGLAISEHMIACLFMLRKKLNLYYADQERREWKREGHVGVIQGTTVLVIGLGDIGSTFAGKMKALGCHTIGIKRRVGAKPPQVDRLCGMDELDSLLPQADVVALSLPGNASTYHVLNRERIALLSPNAIVLNVGRGTAIDTDALCEALYAGRIAGAALDVTDPEPLPPEHPLWSAPGALITPHISGGYSLPETLSQICDIFAENLERFRKGEALRNVVDLGTGYCR</sequence>
<gene>
    <name evidence="4" type="ORF">H9761_06565</name>
</gene>
<dbReference type="Gene3D" id="3.40.50.720">
    <property type="entry name" value="NAD(P)-binding Rossmann-like Domain"/>
    <property type="match status" value="2"/>
</dbReference>
<dbReference type="GO" id="GO:0051287">
    <property type="term" value="F:NAD binding"/>
    <property type="evidence" value="ECO:0007669"/>
    <property type="project" value="InterPro"/>
</dbReference>
<evidence type="ECO:0000256" key="1">
    <source>
        <dbReference type="ARBA" id="ARBA00023002"/>
    </source>
</evidence>
<dbReference type="SUPFAM" id="SSF51735">
    <property type="entry name" value="NAD(P)-binding Rossmann-fold domains"/>
    <property type="match status" value="1"/>
</dbReference>
<dbReference type="EMBL" id="DWWS01000021">
    <property type="protein sequence ID" value="HJC23351.1"/>
    <property type="molecule type" value="Genomic_DNA"/>
</dbReference>
<reference evidence="4" key="2">
    <citation type="submission" date="2021-04" db="EMBL/GenBank/DDBJ databases">
        <authorList>
            <person name="Gilroy R."/>
        </authorList>
    </citation>
    <scope>NUCLEOTIDE SEQUENCE</scope>
    <source>
        <strain evidence="4">USAMLcec2-132</strain>
    </source>
</reference>
<evidence type="ECO:0000259" key="3">
    <source>
        <dbReference type="Pfam" id="PF02826"/>
    </source>
</evidence>
<reference evidence="4" key="1">
    <citation type="journal article" date="2021" name="PeerJ">
        <title>Extensive microbial diversity within the chicken gut microbiome revealed by metagenomics and culture.</title>
        <authorList>
            <person name="Gilroy R."/>
            <person name="Ravi A."/>
            <person name="Getino M."/>
            <person name="Pursley I."/>
            <person name="Horton D.L."/>
            <person name="Alikhan N.F."/>
            <person name="Baker D."/>
            <person name="Gharbi K."/>
            <person name="Hall N."/>
            <person name="Watson M."/>
            <person name="Adriaenssens E.M."/>
            <person name="Foster-Nyarko E."/>
            <person name="Jarju S."/>
            <person name="Secka A."/>
            <person name="Antonio M."/>
            <person name="Oren A."/>
            <person name="Chaudhuri R.R."/>
            <person name="La Ragione R."/>
            <person name="Hildebrand F."/>
            <person name="Pallen M.J."/>
        </authorList>
    </citation>
    <scope>NUCLEOTIDE SEQUENCE</scope>
    <source>
        <strain evidence="4">USAMLcec2-132</strain>
    </source>
</reference>
<evidence type="ECO:0000313" key="4">
    <source>
        <dbReference type="EMBL" id="HJC23351.1"/>
    </source>
</evidence>
<dbReference type="GO" id="GO:0016491">
    <property type="term" value="F:oxidoreductase activity"/>
    <property type="evidence" value="ECO:0007669"/>
    <property type="project" value="UniProtKB-KW"/>
</dbReference>
<dbReference type="InterPro" id="IPR006140">
    <property type="entry name" value="D-isomer_DH_NAD-bd"/>
</dbReference>
<dbReference type="AlphaFoldDB" id="A0A9D2NDA7"/>
<evidence type="ECO:0000313" key="5">
    <source>
        <dbReference type="Proteomes" id="UP000823891"/>
    </source>
</evidence>
<dbReference type="CDD" id="cd05300">
    <property type="entry name" value="2-Hacid_dh_1"/>
    <property type="match status" value="1"/>
</dbReference>
<evidence type="ECO:0000256" key="2">
    <source>
        <dbReference type="ARBA" id="ARBA00023027"/>
    </source>
</evidence>
<feature type="domain" description="D-isomer specific 2-hydroxyacid dehydrogenase NAD-binding" evidence="3">
    <location>
        <begin position="103"/>
        <end position="277"/>
    </location>
</feature>
<dbReference type="SUPFAM" id="SSF52283">
    <property type="entry name" value="Formate/glycerate dehydrogenase catalytic domain-like"/>
    <property type="match status" value="1"/>
</dbReference>
<dbReference type="InterPro" id="IPR036291">
    <property type="entry name" value="NAD(P)-bd_dom_sf"/>
</dbReference>
<dbReference type="Pfam" id="PF02826">
    <property type="entry name" value="2-Hacid_dh_C"/>
    <property type="match status" value="1"/>
</dbReference>
<comment type="caution">
    <text evidence="4">The sequence shown here is derived from an EMBL/GenBank/DDBJ whole genome shotgun (WGS) entry which is preliminary data.</text>
</comment>